<gene>
    <name evidence="2" type="ORF">ACFS27_13540</name>
</gene>
<sequence>MSENVPPMIREGELVQKAAREIARHVSDSGDWHTIVFVSRNLSRYAEEKLTVDRPTGTDKSLAAPRVTWKKIVELRDVMYRDGAGTWFSVKLTIMKKDGRVRMRADYNYDEVPQWGTMPASGLYTTDLIKYPRDQDKMPDWLVEQVALARTEYPEEYEKYEQARRHRRESPPTSANEADT</sequence>
<evidence type="ECO:0000256" key="1">
    <source>
        <dbReference type="SAM" id="MobiDB-lite"/>
    </source>
</evidence>
<protein>
    <submittedName>
        <fullName evidence="2">Uncharacterized protein</fullName>
    </submittedName>
</protein>
<comment type="caution">
    <text evidence="2">The sequence shown here is derived from an EMBL/GenBank/DDBJ whole genome shotgun (WGS) entry which is preliminary data.</text>
</comment>
<reference evidence="3" key="1">
    <citation type="journal article" date="2019" name="Int. J. Syst. Evol. Microbiol.">
        <title>The Global Catalogue of Microorganisms (GCM) 10K type strain sequencing project: providing services to taxonomists for standard genome sequencing and annotation.</title>
        <authorList>
            <consortium name="The Broad Institute Genomics Platform"/>
            <consortium name="The Broad Institute Genome Sequencing Center for Infectious Disease"/>
            <person name="Wu L."/>
            <person name="Ma J."/>
        </authorList>
    </citation>
    <scope>NUCLEOTIDE SEQUENCE [LARGE SCALE GENOMIC DNA]</scope>
    <source>
        <strain evidence="3">CCM 7044</strain>
    </source>
</reference>
<accession>A0ABW5VSE0</accession>
<dbReference type="RefSeq" id="WP_377183796.1">
    <property type="nucleotide sequence ID" value="NZ_JBHUOG010000002.1"/>
</dbReference>
<name>A0ABW5VSE0_9MICO</name>
<organism evidence="2 3">
    <name type="scientific">Promicromonospora vindobonensis</name>
    <dbReference type="NCBI Taxonomy" id="195748"/>
    <lineage>
        <taxon>Bacteria</taxon>
        <taxon>Bacillati</taxon>
        <taxon>Actinomycetota</taxon>
        <taxon>Actinomycetes</taxon>
        <taxon>Micrococcales</taxon>
        <taxon>Promicromonosporaceae</taxon>
        <taxon>Promicromonospora</taxon>
    </lineage>
</organism>
<dbReference type="InterPro" id="IPR036170">
    <property type="entry name" value="YezG-like_sf"/>
</dbReference>
<proteinExistence type="predicted"/>
<dbReference type="Proteomes" id="UP001597479">
    <property type="component" value="Unassembled WGS sequence"/>
</dbReference>
<dbReference type="SUPFAM" id="SSF160424">
    <property type="entry name" value="BH3703-like"/>
    <property type="match status" value="1"/>
</dbReference>
<keyword evidence="3" id="KW-1185">Reference proteome</keyword>
<evidence type="ECO:0000313" key="3">
    <source>
        <dbReference type="Proteomes" id="UP001597479"/>
    </source>
</evidence>
<feature type="region of interest" description="Disordered" evidence="1">
    <location>
        <begin position="158"/>
        <end position="180"/>
    </location>
</feature>
<feature type="compositionally biased region" description="Polar residues" evidence="1">
    <location>
        <begin position="171"/>
        <end position="180"/>
    </location>
</feature>
<dbReference type="EMBL" id="JBHUOG010000002">
    <property type="protein sequence ID" value="MFD2794574.1"/>
    <property type="molecule type" value="Genomic_DNA"/>
</dbReference>
<evidence type="ECO:0000313" key="2">
    <source>
        <dbReference type="EMBL" id="MFD2794574.1"/>
    </source>
</evidence>